<gene>
    <name evidence="2" type="ORF">UFOPK1639_00113</name>
</gene>
<evidence type="ECO:0000313" key="2">
    <source>
        <dbReference type="EMBL" id="CAB4556502.1"/>
    </source>
</evidence>
<protein>
    <submittedName>
        <fullName evidence="2">Unannotated protein</fullName>
    </submittedName>
</protein>
<keyword evidence="1" id="KW-0472">Membrane</keyword>
<feature type="transmembrane region" description="Helical" evidence="1">
    <location>
        <begin position="39"/>
        <end position="59"/>
    </location>
</feature>
<dbReference type="EMBL" id="CAEZTH010000006">
    <property type="protein sequence ID" value="CAB4556502.1"/>
    <property type="molecule type" value="Genomic_DNA"/>
</dbReference>
<dbReference type="AlphaFoldDB" id="A0A6J6CYH2"/>
<reference evidence="2" key="1">
    <citation type="submission" date="2020-05" db="EMBL/GenBank/DDBJ databases">
        <authorList>
            <person name="Chiriac C."/>
            <person name="Salcher M."/>
            <person name="Ghai R."/>
            <person name="Kavagutti S V."/>
        </authorList>
    </citation>
    <scope>NUCLEOTIDE SEQUENCE</scope>
</reference>
<keyword evidence="1" id="KW-0812">Transmembrane</keyword>
<name>A0A6J6CYH2_9ZZZZ</name>
<sequence length="124" mass="13358">MRNRTTRATLGSLVMVFESVVVFFATLVGFGLRVHPDPAVIWGVGVGLSVILMLFPAVLGKRGTYALGWVLQVIVVLLGIWVPLMFLLGTIFLGMWGWAMIAGATIDRARAAKAKLDGQDLGSE</sequence>
<evidence type="ECO:0000256" key="1">
    <source>
        <dbReference type="SAM" id="Phobius"/>
    </source>
</evidence>
<proteinExistence type="predicted"/>
<dbReference type="InterPro" id="IPR025327">
    <property type="entry name" value="DUF4233"/>
</dbReference>
<accession>A0A6J6CYH2</accession>
<organism evidence="2">
    <name type="scientific">freshwater metagenome</name>
    <dbReference type="NCBI Taxonomy" id="449393"/>
    <lineage>
        <taxon>unclassified sequences</taxon>
        <taxon>metagenomes</taxon>
        <taxon>ecological metagenomes</taxon>
    </lineage>
</organism>
<feature type="transmembrane region" description="Helical" evidence="1">
    <location>
        <begin position="12"/>
        <end position="33"/>
    </location>
</feature>
<keyword evidence="1" id="KW-1133">Transmembrane helix</keyword>
<dbReference type="Pfam" id="PF14017">
    <property type="entry name" value="DUF4233"/>
    <property type="match status" value="1"/>
</dbReference>